<name>A0A4Y9FVE4_9MICO</name>
<keyword evidence="2" id="KW-1185">Reference proteome</keyword>
<reference evidence="1 2" key="1">
    <citation type="submission" date="2019-03" db="EMBL/GenBank/DDBJ databases">
        <title>Diversity of the mouse oral microbiome.</title>
        <authorList>
            <person name="Joseph S."/>
            <person name="Aduse-Opoku J."/>
            <person name="Curtis M."/>
            <person name="Wade W."/>
            <person name="Hashim A."/>
        </authorList>
    </citation>
    <scope>NUCLEOTIDE SEQUENCE [LARGE SCALE GENOMIC DNA]</scope>
    <source>
        <strain evidence="1 2">P1012</strain>
    </source>
</reference>
<dbReference type="EMBL" id="SPQB01000011">
    <property type="protein sequence ID" value="TFU33242.1"/>
    <property type="molecule type" value="Genomic_DNA"/>
</dbReference>
<protein>
    <submittedName>
        <fullName evidence="1">Uncharacterized protein</fullName>
    </submittedName>
</protein>
<proteinExistence type="predicted"/>
<gene>
    <name evidence="1" type="ORF">E4U02_06500</name>
</gene>
<evidence type="ECO:0000313" key="2">
    <source>
        <dbReference type="Proteomes" id="UP000298358"/>
    </source>
</evidence>
<organism evidence="1 2">
    <name type="scientific">Microbacterium paludicola</name>
    <dbReference type="NCBI Taxonomy" id="300019"/>
    <lineage>
        <taxon>Bacteria</taxon>
        <taxon>Bacillati</taxon>
        <taxon>Actinomycetota</taxon>
        <taxon>Actinomycetes</taxon>
        <taxon>Micrococcales</taxon>
        <taxon>Microbacteriaceae</taxon>
        <taxon>Microbacterium</taxon>
    </lineage>
</organism>
<dbReference type="Proteomes" id="UP000298358">
    <property type="component" value="Unassembled WGS sequence"/>
</dbReference>
<sequence>MTGEGSAWRASDAATFDIACEAANTAIAAVLRLADDGAILHERAIAEASAIRRELVEVDAYDRKALEALIDRLTFRITELSGPLP</sequence>
<evidence type="ECO:0000313" key="1">
    <source>
        <dbReference type="EMBL" id="TFU33242.1"/>
    </source>
</evidence>
<accession>A0A4Y9FVE4</accession>
<dbReference type="OrthoDB" id="5074588at2"/>
<dbReference type="AlphaFoldDB" id="A0A4Y9FVE4"/>
<dbReference type="RefSeq" id="WP_135114037.1">
    <property type="nucleotide sequence ID" value="NZ_BAAANG010000027.1"/>
</dbReference>
<comment type="caution">
    <text evidence="1">The sequence shown here is derived from an EMBL/GenBank/DDBJ whole genome shotgun (WGS) entry which is preliminary data.</text>
</comment>